<proteinExistence type="predicted"/>
<sequence>MSVSTSLPSRYNCGRYGYSRVQMKMAIDVALSPFSAGLDTVRVAADEHNGHFEGFKHDLSDFRDWTSP</sequence>
<evidence type="ECO:0000313" key="2">
    <source>
        <dbReference type="Proteomes" id="UP001157502"/>
    </source>
</evidence>
<gene>
    <name evidence="1" type="ORF">DPEC_G00206320</name>
</gene>
<name>A0ACC2G4C3_DALPE</name>
<keyword evidence="2" id="KW-1185">Reference proteome</keyword>
<reference evidence="1" key="1">
    <citation type="submission" date="2021-05" db="EMBL/GenBank/DDBJ databases">
        <authorList>
            <person name="Pan Q."/>
            <person name="Jouanno E."/>
            <person name="Zahm M."/>
            <person name="Klopp C."/>
            <person name="Cabau C."/>
            <person name="Louis A."/>
            <person name="Berthelot C."/>
            <person name="Parey E."/>
            <person name="Roest Crollius H."/>
            <person name="Montfort J."/>
            <person name="Robinson-Rechavi M."/>
            <person name="Bouchez O."/>
            <person name="Lampietro C."/>
            <person name="Lopez Roques C."/>
            <person name="Donnadieu C."/>
            <person name="Postlethwait J."/>
            <person name="Bobe J."/>
            <person name="Dillon D."/>
            <person name="Chandos A."/>
            <person name="von Hippel F."/>
            <person name="Guiguen Y."/>
        </authorList>
    </citation>
    <scope>NUCLEOTIDE SEQUENCE</scope>
    <source>
        <strain evidence="1">YG-Jan2019</strain>
    </source>
</reference>
<organism evidence="1 2">
    <name type="scientific">Dallia pectoralis</name>
    <name type="common">Alaska blackfish</name>
    <dbReference type="NCBI Taxonomy" id="75939"/>
    <lineage>
        <taxon>Eukaryota</taxon>
        <taxon>Metazoa</taxon>
        <taxon>Chordata</taxon>
        <taxon>Craniata</taxon>
        <taxon>Vertebrata</taxon>
        <taxon>Euteleostomi</taxon>
        <taxon>Actinopterygii</taxon>
        <taxon>Neopterygii</taxon>
        <taxon>Teleostei</taxon>
        <taxon>Protacanthopterygii</taxon>
        <taxon>Esociformes</taxon>
        <taxon>Umbridae</taxon>
        <taxon>Dallia</taxon>
    </lineage>
</organism>
<protein>
    <submittedName>
        <fullName evidence="1">Uncharacterized protein</fullName>
    </submittedName>
</protein>
<evidence type="ECO:0000313" key="1">
    <source>
        <dbReference type="EMBL" id="KAJ7998574.1"/>
    </source>
</evidence>
<dbReference type="Proteomes" id="UP001157502">
    <property type="component" value="Chromosome 17"/>
</dbReference>
<comment type="caution">
    <text evidence="1">The sequence shown here is derived from an EMBL/GenBank/DDBJ whole genome shotgun (WGS) entry which is preliminary data.</text>
</comment>
<accession>A0ACC2G4C3</accession>
<dbReference type="EMBL" id="CM055744">
    <property type="protein sequence ID" value="KAJ7998574.1"/>
    <property type="molecule type" value="Genomic_DNA"/>
</dbReference>